<feature type="transmembrane region" description="Helical" evidence="1">
    <location>
        <begin position="90"/>
        <end position="109"/>
    </location>
</feature>
<evidence type="ECO:0000256" key="1">
    <source>
        <dbReference type="SAM" id="Phobius"/>
    </source>
</evidence>
<evidence type="ECO:0008006" key="4">
    <source>
        <dbReference type="Google" id="ProtNLM"/>
    </source>
</evidence>
<accession>A0A1H6KZH3</accession>
<keyword evidence="1" id="KW-0472">Membrane</keyword>
<dbReference type="AlphaFoldDB" id="A0A1H6KZH3"/>
<dbReference type="RefSeq" id="WP_091097877.1">
    <property type="nucleotide sequence ID" value="NZ_FNXE01000015.1"/>
</dbReference>
<name>A0A1H6KZH3_9FLAO</name>
<gene>
    <name evidence="2" type="ORF">SAMN02927937_01350</name>
</gene>
<reference evidence="2 3" key="1">
    <citation type="submission" date="2016-10" db="EMBL/GenBank/DDBJ databases">
        <authorList>
            <person name="de Groot N.N."/>
        </authorList>
    </citation>
    <scope>NUCLEOTIDE SEQUENCE [LARGE SCALE GENOMIC DNA]</scope>
    <source>
        <strain evidence="2 3">CGMCC 1.10825</strain>
    </source>
</reference>
<evidence type="ECO:0000313" key="2">
    <source>
        <dbReference type="EMBL" id="SEH77190.1"/>
    </source>
</evidence>
<feature type="transmembrane region" description="Helical" evidence="1">
    <location>
        <begin position="6"/>
        <end position="28"/>
    </location>
</feature>
<sequence>MENLTVTAYFIYLPVAVGLTYYVAYTLFKNSTVYMNDIFQNRPDVASATNNLFRIGFYLLNVGFALYILRMRLPYDAGVQQLIEQLSYKVGGFSIYLGIMLFINMYLFFRGKRIAKQRRATPPVFQANM</sequence>
<protein>
    <recommendedName>
        <fullName evidence="4">Integral membrane protein</fullName>
    </recommendedName>
</protein>
<evidence type="ECO:0000313" key="3">
    <source>
        <dbReference type="Proteomes" id="UP000199634"/>
    </source>
</evidence>
<dbReference type="OrthoDB" id="193443at2"/>
<proteinExistence type="predicted"/>
<organism evidence="2 3">
    <name type="scientific">Paenimyroides marinum</name>
    <dbReference type="NCBI Taxonomy" id="1159016"/>
    <lineage>
        <taxon>Bacteria</taxon>
        <taxon>Pseudomonadati</taxon>
        <taxon>Bacteroidota</taxon>
        <taxon>Flavobacteriia</taxon>
        <taxon>Flavobacteriales</taxon>
        <taxon>Flavobacteriaceae</taxon>
        <taxon>Paenimyroides</taxon>
    </lineage>
</organism>
<keyword evidence="1" id="KW-1133">Transmembrane helix</keyword>
<dbReference type="Proteomes" id="UP000199634">
    <property type="component" value="Unassembled WGS sequence"/>
</dbReference>
<dbReference type="STRING" id="1159016.SAMN02927937_01350"/>
<keyword evidence="1" id="KW-0812">Transmembrane</keyword>
<keyword evidence="3" id="KW-1185">Reference proteome</keyword>
<feature type="transmembrane region" description="Helical" evidence="1">
    <location>
        <begin position="52"/>
        <end position="70"/>
    </location>
</feature>
<dbReference type="EMBL" id="FNXE01000015">
    <property type="protein sequence ID" value="SEH77190.1"/>
    <property type="molecule type" value="Genomic_DNA"/>
</dbReference>